<dbReference type="KEGG" id="tad:TRIADDRAFT_62092"/>
<dbReference type="Pfam" id="PF00135">
    <property type="entry name" value="COesterase"/>
    <property type="match status" value="1"/>
</dbReference>
<dbReference type="Proteomes" id="UP000009022">
    <property type="component" value="Unassembled WGS sequence"/>
</dbReference>
<dbReference type="Gene3D" id="3.40.50.1820">
    <property type="entry name" value="alpha/beta hydrolase"/>
    <property type="match status" value="1"/>
</dbReference>
<dbReference type="CTD" id="6759279"/>
<dbReference type="PANTHER" id="PTHR43903">
    <property type="entry name" value="NEUROLIGIN"/>
    <property type="match status" value="1"/>
</dbReference>
<gene>
    <name evidence="3" type="ORF">TRIADDRAFT_62092</name>
</gene>
<feature type="domain" description="Carboxylesterase type B" evidence="2">
    <location>
        <begin position="114"/>
        <end position="191"/>
    </location>
</feature>
<name>B3SCT7_TRIAD</name>
<protein>
    <recommendedName>
        <fullName evidence="2">Carboxylesterase type B domain-containing protein</fullName>
    </recommendedName>
</protein>
<organism evidence="3 4">
    <name type="scientific">Trichoplax adhaerens</name>
    <name type="common">Trichoplax reptans</name>
    <dbReference type="NCBI Taxonomy" id="10228"/>
    <lineage>
        <taxon>Eukaryota</taxon>
        <taxon>Metazoa</taxon>
        <taxon>Placozoa</taxon>
        <taxon>Uniplacotomia</taxon>
        <taxon>Trichoplacea</taxon>
        <taxon>Trichoplacidae</taxon>
        <taxon>Trichoplax</taxon>
    </lineage>
</organism>
<proteinExistence type="inferred from homology"/>
<dbReference type="GeneID" id="6759279"/>
<comment type="similarity">
    <text evidence="1">Belongs to the type-B carboxylesterase/lipase family.</text>
</comment>
<dbReference type="InterPro" id="IPR002018">
    <property type="entry name" value="CarbesteraseB"/>
</dbReference>
<dbReference type="RefSeq" id="XP_002118046.1">
    <property type="nucleotide sequence ID" value="XM_002118010.1"/>
</dbReference>
<accession>B3SCT7</accession>
<dbReference type="InterPro" id="IPR051093">
    <property type="entry name" value="Neuroligin/BSAL"/>
</dbReference>
<dbReference type="InParanoid" id="B3SCT7"/>
<reference evidence="3 4" key="1">
    <citation type="journal article" date="2008" name="Nature">
        <title>The Trichoplax genome and the nature of placozoans.</title>
        <authorList>
            <person name="Srivastava M."/>
            <person name="Begovic E."/>
            <person name="Chapman J."/>
            <person name="Putnam N.H."/>
            <person name="Hellsten U."/>
            <person name="Kawashima T."/>
            <person name="Kuo A."/>
            <person name="Mitros T."/>
            <person name="Salamov A."/>
            <person name="Carpenter M.L."/>
            <person name="Signorovitch A.Y."/>
            <person name="Moreno M.A."/>
            <person name="Kamm K."/>
            <person name="Grimwood J."/>
            <person name="Schmutz J."/>
            <person name="Shapiro H."/>
            <person name="Grigoriev I.V."/>
            <person name="Buss L.W."/>
            <person name="Schierwater B."/>
            <person name="Dellaporta S.L."/>
            <person name="Rokhsar D.S."/>
        </authorList>
    </citation>
    <scope>NUCLEOTIDE SEQUENCE [LARGE SCALE GENOMIC DNA]</scope>
    <source>
        <strain evidence="3 4">Grell-BS-1999</strain>
    </source>
</reference>
<dbReference type="SUPFAM" id="SSF53474">
    <property type="entry name" value="alpha/beta-Hydrolases"/>
    <property type="match status" value="1"/>
</dbReference>
<dbReference type="HOGENOM" id="CLU_1356231_0_0_1"/>
<evidence type="ECO:0000313" key="4">
    <source>
        <dbReference type="Proteomes" id="UP000009022"/>
    </source>
</evidence>
<dbReference type="EMBL" id="DS985273">
    <property type="protein sequence ID" value="EDV19446.1"/>
    <property type="molecule type" value="Genomic_DNA"/>
</dbReference>
<evidence type="ECO:0000313" key="3">
    <source>
        <dbReference type="EMBL" id="EDV19446.1"/>
    </source>
</evidence>
<sequence>MAMNNFEHTGTCWRNARLSVTVRTYGRSFFFGAGETVLAFIPIGNTDLIPGHPIELLDEVKALNITTFFGTCKDVGSLYLILQPGFDFKVNGAFFKVAIAFMFDGFIPIAKKAVIFQYTVLTGDIFTLEDHQVSLDIMNRCGNIMRTGNPNGLNTNDVVWPQFDSDTFRYCVFHFNPSIRHHLKSNNTQFWNRFKPALLDAV</sequence>
<evidence type="ECO:0000256" key="1">
    <source>
        <dbReference type="ARBA" id="ARBA00005964"/>
    </source>
</evidence>
<dbReference type="InterPro" id="IPR029058">
    <property type="entry name" value="AB_hydrolase_fold"/>
</dbReference>
<evidence type="ECO:0000259" key="2">
    <source>
        <dbReference type="Pfam" id="PF00135"/>
    </source>
</evidence>
<dbReference type="PhylomeDB" id="B3SCT7"/>
<dbReference type="AlphaFoldDB" id="B3SCT7"/>
<keyword evidence="4" id="KW-1185">Reference proteome</keyword>
<dbReference type="STRING" id="10228.B3SCT7"/>